<keyword evidence="8 15" id="KW-0418">Kinase</keyword>
<dbReference type="FunFam" id="1.10.510.10:FF:000624">
    <property type="entry name" value="Mitogen-activated protein kinase"/>
    <property type="match status" value="1"/>
</dbReference>
<dbReference type="Gene3D" id="1.10.510.10">
    <property type="entry name" value="Transferase(Phosphotransferase) domain 1"/>
    <property type="match status" value="1"/>
</dbReference>
<dbReference type="PROSITE" id="PS01351">
    <property type="entry name" value="MAPK"/>
    <property type="match status" value="1"/>
</dbReference>
<evidence type="ECO:0000256" key="10">
    <source>
        <dbReference type="ARBA" id="ARBA00023306"/>
    </source>
</evidence>
<evidence type="ECO:0000256" key="8">
    <source>
        <dbReference type="ARBA" id="ARBA00022777"/>
    </source>
</evidence>
<sequence>MAEAKSGEITRVEVNGRSFELPLRYKSLSFVGEGSYGMVVSALDTETQQRVAIKRMTPFSHSISCQRTLREIRILSRMKHENIISIVEILRPTSVERMNTVYIVQEFMQTDLHKVLRGLRGHHLSREHICFFLYQILRGLKYIHSANVVHRDLKPSNLLVNDSCDLKICDFGLARVIDPKQDHSGSLTEYVATRWYRAPEVMCSSKCYTKAIDVWSVGCILAEMFNNKPLFPARNYVDHLQLIFATIGSPTESDLKSVLNNSARSYLASMPHHEKQPWHQIYKDADAVALDLLDRMLTFDPTIRITVDEALAHSFLQEYFDPTDEPICESPFTEDMDLDKLSIGQLKELIFNAITGRSE</sequence>
<dbReference type="GO" id="GO:0004707">
    <property type="term" value="F:MAP kinase activity"/>
    <property type="evidence" value="ECO:0007669"/>
    <property type="project" value="UniProtKB-EC"/>
</dbReference>
<dbReference type="Gene3D" id="3.30.200.20">
    <property type="entry name" value="Phosphorylase Kinase, domain 1"/>
    <property type="match status" value="1"/>
</dbReference>
<evidence type="ECO:0000256" key="13">
    <source>
        <dbReference type="PROSITE-ProRule" id="PRU10141"/>
    </source>
</evidence>
<dbReference type="PANTHER" id="PTHR24055">
    <property type="entry name" value="MITOGEN-ACTIVATED PROTEIN KINASE"/>
    <property type="match status" value="1"/>
</dbReference>
<comment type="activity regulation">
    <text evidence="15">Activated by threonine and tyrosine phosphorylation.</text>
</comment>
<dbReference type="AlphaFoldDB" id="F1L8C6"/>
<evidence type="ECO:0000256" key="14">
    <source>
        <dbReference type="RuleBase" id="RU000304"/>
    </source>
</evidence>
<dbReference type="EMBL" id="JI173696">
    <property type="protein sequence ID" value="ADY46380.1"/>
    <property type="molecule type" value="mRNA"/>
</dbReference>
<dbReference type="GO" id="GO:0106310">
    <property type="term" value="F:protein serine kinase activity"/>
    <property type="evidence" value="ECO:0007669"/>
    <property type="project" value="RHEA"/>
</dbReference>
<dbReference type="PROSITE" id="PS50011">
    <property type="entry name" value="PROTEIN_KINASE_DOM"/>
    <property type="match status" value="1"/>
</dbReference>
<evidence type="ECO:0000256" key="1">
    <source>
        <dbReference type="ARBA" id="ARBA00001946"/>
    </source>
</evidence>
<dbReference type="EC" id="2.7.11.24" evidence="3 15"/>
<comment type="cofactor">
    <cofactor evidence="1 15">
        <name>Mg(2+)</name>
        <dbReference type="ChEBI" id="CHEBI:18420"/>
    </cofactor>
</comment>
<keyword evidence="4 14" id="KW-0723">Serine/threonine-protein kinase</keyword>
<dbReference type="GO" id="GO:0005524">
    <property type="term" value="F:ATP binding"/>
    <property type="evidence" value="ECO:0007669"/>
    <property type="project" value="UniProtKB-UniRule"/>
</dbReference>
<keyword evidence="5" id="KW-0597">Phosphoprotein</keyword>
<evidence type="ECO:0000256" key="3">
    <source>
        <dbReference type="ARBA" id="ARBA00012411"/>
    </source>
</evidence>
<evidence type="ECO:0000256" key="6">
    <source>
        <dbReference type="ARBA" id="ARBA00022679"/>
    </source>
</evidence>
<evidence type="ECO:0000256" key="5">
    <source>
        <dbReference type="ARBA" id="ARBA00022553"/>
    </source>
</evidence>
<dbReference type="FunFam" id="3.30.200.20:FF:000046">
    <property type="entry name" value="Mitogen-activated protein kinase"/>
    <property type="match status" value="1"/>
</dbReference>
<dbReference type="PROSITE" id="PS00107">
    <property type="entry name" value="PROTEIN_KINASE_ATP"/>
    <property type="match status" value="1"/>
</dbReference>
<dbReference type="PROSITE" id="PS00108">
    <property type="entry name" value="PROTEIN_KINASE_ST"/>
    <property type="match status" value="1"/>
</dbReference>
<name>F1L8C6_ASCSU</name>
<protein>
    <recommendedName>
        <fullName evidence="3 15">Mitogen-activated protein kinase</fullName>
        <ecNumber evidence="3 15">2.7.11.24</ecNumber>
    </recommendedName>
</protein>
<feature type="binding site" evidence="13">
    <location>
        <position position="54"/>
    </location>
    <ligand>
        <name>ATP</name>
        <dbReference type="ChEBI" id="CHEBI:30616"/>
    </ligand>
</feature>
<evidence type="ECO:0000256" key="7">
    <source>
        <dbReference type="ARBA" id="ARBA00022741"/>
    </source>
</evidence>
<evidence type="ECO:0000256" key="4">
    <source>
        <dbReference type="ARBA" id="ARBA00022527"/>
    </source>
</evidence>
<dbReference type="InterPro" id="IPR011009">
    <property type="entry name" value="Kinase-like_dom_sf"/>
</dbReference>
<keyword evidence="6 15" id="KW-0808">Transferase</keyword>
<evidence type="ECO:0000256" key="15">
    <source>
        <dbReference type="RuleBase" id="RU361165"/>
    </source>
</evidence>
<accession>F1L8C6</accession>
<dbReference type="InterPro" id="IPR000719">
    <property type="entry name" value="Prot_kinase_dom"/>
</dbReference>
<dbReference type="InterPro" id="IPR017441">
    <property type="entry name" value="Protein_kinase_ATP_BS"/>
</dbReference>
<proteinExistence type="evidence at transcript level"/>
<evidence type="ECO:0000256" key="12">
    <source>
        <dbReference type="ARBA" id="ARBA00048312"/>
    </source>
</evidence>
<evidence type="ECO:0000256" key="9">
    <source>
        <dbReference type="ARBA" id="ARBA00022840"/>
    </source>
</evidence>
<comment type="similarity">
    <text evidence="2">Belongs to the protein kinase superfamily. CMGC Ser/Thr protein kinase family. MAP kinase subfamily.</text>
</comment>
<dbReference type="InterPro" id="IPR050117">
    <property type="entry name" value="MAPK"/>
</dbReference>
<keyword evidence="10" id="KW-0131">Cell cycle</keyword>
<evidence type="ECO:0000256" key="11">
    <source>
        <dbReference type="ARBA" id="ARBA00047592"/>
    </source>
</evidence>
<dbReference type="PRINTS" id="PR01770">
    <property type="entry name" value="ERK1ERK2MAPK"/>
</dbReference>
<keyword evidence="9 13" id="KW-0067">ATP-binding</keyword>
<dbReference type="Pfam" id="PF00069">
    <property type="entry name" value="Pkinase"/>
    <property type="match status" value="1"/>
</dbReference>
<organism evidence="17">
    <name type="scientific">Ascaris suum</name>
    <name type="common">Pig roundworm</name>
    <name type="synonym">Ascaris lumbricoides</name>
    <dbReference type="NCBI Taxonomy" id="6253"/>
    <lineage>
        <taxon>Eukaryota</taxon>
        <taxon>Metazoa</taxon>
        <taxon>Ecdysozoa</taxon>
        <taxon>Nematoda</taxon>
        <taxon>Chromadorea</taxon>
        <taxon>Rhabditida</taxon>
        <taxon>Spirurina</taxon>
        <taxon>Ascaridomorpha</taxon>
        <taxon>Ascaridoidea</taxon>
        <taxon>Ascarididae</taxon>
        <taxon>Ascaris</taxon>
    </lineage>
</organism>
<keyword evidence="15" id="KW-0460">Magnesium</keyword>
<keyword evidence="7 13" id="KW-0547">Nucleotide-binding</keyword>
<evidence type="ECO:0000259" key="16">
    <source>
        <dbReference type="PROSITE" id="PS50011"/>
    </source>
</evidence>
<comment type="catalytic activity">
    <reaction evidence="11 15">
        <text>L-threonyl-[protein] + ATP = O-phospho-L-threonyl-[protein] + ADP + H(+)</text>
        <dbReference type="Rhea" id="RHEA:46608"/>
        <dbReference type="Rhea" id="RHEA-COMP:11060"/>
        <dbReference type="Rhea" id="RHEA-COMP:11605"/>
        <dbReference type="ChEBI" id="CHEBI:15378"/>
        <dbReference type="ChEBI" id="CHEBI:30013"/>
        <dbReference type="ChEBI" id="CHEBI:30616"/>
        <dbReference type="ChEBI" id="CHEBI:61977"/>
        <dbReference type="ChEBI" id="CHEBI:456216"/>
        <dbReference type="EC" id="2.7.11.24"/>
    </reaction>
</comment>
<evidence type="ECO:0000256" key="2">
    <source>
        <dbReference type="ARBA" id="ARBA00008832"/>
    </source>
</evidence>
<reference evidence="17" key="1">
    <citation type="journal article" date="2011" name="Genome Res.">
        <title>Deep small RNA sequencing from the nematode Ascaris reveals conservation, functional diversification, and novel developmental profiles.</title>
        <authorList>
            <person name="Wang J."/>
            <person name="Czech B."/>
            <person name="Crunk A."/>
            <person name="Wallace A."/>
            <person name="Mitreva M."/>
            <person name="Hannon G.J."/>
            <person name="Davis R.E."/>
        </authorList>
    </citation>
    <scope>NUCLEOTIDE SEQUENCE</scope>
</reference>
<dbReference type="SUPFAM" id="SSF56112">
    <property type="entry name" value="Protein kinase-like (PK-like)"/>
    <property type="match status" value="1"/>
</dbReference>
<dbReference type="InterPro" id="IPR008349">
    <property type="entry name" value="MAPK_ERK1/2"/>
</dbReference>
<dbReference type="GO" id="GO:0005737">
    <property type="term" value="C:cytoplasm"/>
    <property type="evidence" value="ECO:0007669"/>
    <property type="project" value="UniProtKB-ARBA"/>
</dbReference>
<dbReference type="InterPro" id="IPR003527">
    <property type="entry name" value="MAP_kinase_CS"/>
</dbReference>
<comment type="catalytic activity">
    <reaction evidence="12">
        <text>L-seryl-[protein] + ATP = O-phospho-L-seryl-[protein] + ADP + H(+)</text>
        <dbReference type="Rhea" id="RHEA:17989"/>
        <dbReference type="Rhea" id="RHEA-COMP:9863"/>
        <dbReference type="Rhea" id="RHEA-COMP:11604"/>
        <dbReference type="ChEBI" id="CHEBI:15378"/>
        <dbReference type="ChEBI" id="CHEBI:29999"/>
        <dbReference type="ChEBI" id="CHEBI:30616"/>
        <dbReference type="ChEBI" id="CHEBI:83421"/>
        <dbReference type="ChEBI" id="CHEBI:456216"/>
        <dbReference type="EC" id="2.7.11.24"/>
    </reaction>
</comment>
<feature type="domain" description="Protein kinase" evidence="16">
    <location>
        <begin position="25"/>
        <end position="316"/>
    </location>
</feature>
<comment type="similarity">
    <text evidence="15">Belongs to the protein kinase superfamily. Ser/Thr protein kinase family. MAP kinase subfamily.</text>
</comment>
<dbReference type="SMART" id="SM00220">
    <property type="entry name" value="S_TKc"/>
    <property type="match status" value="1"/>
</dbReference>
<evidence type="ECO:0000313" key="17">
    <source>
        <dbReference type="EMBL" id="ADY46380.1"/>
    </source>
</evidence>
<dbReference type="InterPro" id="IPR008271">
    <property type="entry name" value="Ser/Thr_kinase_AS"/>
</dbReference>